<feature type="transmembrane region" description="Helical" evidence="1">
    <location>
        <begin position="159"/>
        <end position="181"/>
    </location>
</feature>
<feature type="transmembrane region" description="Helical" evidence="1">
    <location>
        <begin position="60"/>
        <end position="80"/>
    </location>
</feature>
<dbReference type="PROSITE" id="PS50883">
    <property type="entry name" value="EAL"/>
    <property type="match status" value="1"/>
</dbReference>
<dbReference type="SUPFAM" id="SSF141868">
    <property type="entry name" value="EAL domain-like"/>
    <property type="match status" value="1"/>
</dbReference>
<feature type="domain" description="EAL" evidence="2">
    <location>
        <begin position="370"/>
        <end position="620"/>
    </location>
</feature>
<dbReference type="Gene3D" id="3.20.20.450">
    <property type="entry name" value="EAL domain"/>
    <property type="match status" value="1"/>
</dbReference>
<dbReference type="Pfam" id="PF00563">
    <property type="entry name" value="EAL"/>
    <property type="match status" value="1"/>
</dbReference>
<comment type="caution">
    <text evidence="1">Lacks conserved residue(s) required for the propagation of feature annotation.</text>
</comment>
<keyword evidence="1" id="KW-1133">Transmembrane helix</keyword>
<evidence type="ECO:0000259" key="3">
    <source>
        <dbReference type="PROSITE" id="PS50887"/>
    </source>
</evidence>
<dbReference type="InterPro" id="IPR043128">
    <property type="entry name" value="Rev_trsase/Diguanyl_cyclase"/>
</dbReference>
<dbReference type="NCBIfam" id="TIGR00254">
    <property type="entry name" value="GGDEF"/>
    <property type="match status" value="1"/>
</dbReference>
<dbReference type="InterPro" id="IPR035919">
    <property type="entry name" value="EAL_sf"/>
</dbReference>
<evidence type="ECO:0000259" key="2">
    <source>
        <dbReference type="PROSITE" id="PS50883"/>
    </source>
</evidence>
<evidence type="ECO:0000313" key="6">
    <source>
        <dbReference type="Proteomes" id="UP001440612"/>
    </source>
</evidence>
<evidence type="ECO:0000256" key="1">
    <source>
        <dbReference type="PROSITE-ProRule" id="PRU00244"/>
    </source>
</evidence>
<dbReference type="InterPro" id="IPR001633">
    <property type="entry name" value="EAL_dom"/>
</dbReference>
<name>A0ABZ2V545_9RHOB</name>
<dbReference type="InterPro" id="IPR052155">
    <property type="entry name" value="Biofilm_reg_signaling"/>
</dbReference>
<accession>A0ABZ2V545</accession>
<dbReference type="CDD" id="cd01949">
    <property type="entry name" value="GGDEF"/>
    <property type="match status" value="1"/>
</dbReference>
<feature type="transmembrane region" description="Helical" evidence="1">
    <location>
        <begin position="118"/>
        <end position="139"/>
    </location>
</feature>
<dbReference type="SUPFAM" id="SSF55073">
    <property type="entry name" value="Nucleotide cyclase"/>
    <property type="match status" value="1"/>
</dbReference>
<dbReference type="Pfam" id="PF00990">
    <property type="entry name" value="GGDEF"/>
    <property type="match status" value="1"/>
</dbReference>
<feature type="transmembrane region" description="Helical" evidence="1">
    <location>
        <begin position="86"/>
        <end position="106"/>
    </location>
</feature>
<dbReference type="PANTHER" id="PTHR44757">
    <property type="entry name" value="DIGUANYLATE CYCLASE DGCP"/>
    <property type="match status" value="1"/>
</dbReference>
<feature type="domain" description="MHYT" evidence="4">
    <location>
        <begin position="1"/>
        <end position="143"/>
    </location>
</feature>
<dbReference type="CDD" id="cd01948">
    <property type="entry name" value="EAL"/>
    <property type="match status" value="1"/>
</dbReference>
<gene>
    <name evidence="5" type="ORF">AABB29_01095</name>
</gene>
<dbReference type="Gene3D" id="3.30.70.270">
    <property type="match status" value="1"/>
</dbReference>
<feature type="transmembrane region" description="Helical" evidence="1">
    <location>
        <begin position="27"/>
        <end position="48"/>
    </location>
</feature>
<dbReference type="Pfam" id="PF03707">
    <property type="entry name" value="MHYT"/>
    <property type="match status" value="2"/>
</dbReference>
<keyword evidence="6" id="KW-1185">Reference proteome</keyword>
<dbReference type="PROSITE" id="PS50924">
    <property type="entry name" value="MHYT"/>
    <property type="match status" value="1"/>
</dbReference>
<dbReference type="SMART" id="SM00052">
    <property type="entry name" value="EAL"/>
    <property type="match status" value="1"/>
</dbReference>
<dbReference type="InterPro" id="IPR000160">
    <property type="entry name" value="GGDEF_dom"/>
</dbReference>
<dbReference type="Proteomes" id="UP001440612">
    <property type="component" value="Chromosome"/>
</dbReference>
<dbReference type="InterPro" id="IPR029787">
    <property type="entry name" value="Nucleotide_cyclase"/>
</dbReference>
<dbReference type="SMART" id="SM00267">
    <property type="entry name" value="GGDEF"/>
    <property type="match status" value="1"/>
</dbReference>
<keyword evidence="1" id="KW-0812">Transmembrane</keyword>
<dbReference type="PROSITE" id="PS50887">
    <property type="entry name" value="GGDEF"/>
    <property type="match status" value="1"/>
</dbReference>
<keyword evidence="1" id="KW-0472">Membrane</keyword>
<dbReference type="EMBL" id="CP150951">
    <property type="protein sequence ID" value="WZC49289.1"/>
    <property type="molecule type" value="Genomic_DNA"/>
</dbReference>
<feature type="domain" description="GGDEF" evidence="3">
    <location>
        <begin position="228"/>
        <end position="361"/>
    </location>
</feature>
<dbReference type="InterPro" id="IPR005330">
    <property type="entry name" value="MHYT_dom"/>
</dbReference>
<organism evidence="5 6">
    <name type="scientific">Yoonia phaeophyticola</name>
    <dbReference type="NCBI Taxonomy" id="3137369"/>
    <lineage>
        <taxon>Bacteria</taxon>
        <taxon>Pseudomonadati</taxon>
        <taxon>Pseudomonadota</taxon>
        <taxon>Alphaproteobacteria</taxon>
        <taxon>Rhodobacterales</taxon>
        <taxon>Paracoccaceae</taxon>
        <taxon>Yoonia</taxon>
    </lineage>
</organism>
<protein>
    <submittedName>
        <fullName evidence="5">EAL domain-containing protein</fullName>
    </submittedName>
</protein>
<reference evidence="6" key="1">
    <citation type="submission" date="2024-04" db="EMBL/GenBank/DDBJ databases">
        <title>Phylogenomic analyses of a clade within the roseobacter group suggest taxonomic reassignments of species of the genera Aestuariivita, Citreicella, Loktanella, Nautella, Pelagibaca, Ruegeria, Thalassobius, Thiobacimonas and Tropicibacter, and the proposal o.</title>
        <authorList>
            <person name="Jeon C.O."/>
        </authorList>
    </citation>
    <scope>NUCLEOTIDE SEQUENCE [LARGE SCALE GENOMIC DNA]</scope>
    <source>
        <strain evidence="6">BS5-3</strain>
    </source>
</reference>
<evidence type="ECO:0000259" key="4">
    <source>
        <dbReference type="PROSITE" id="PS50924"/>
    </source>
</evidence>
<evidence type="ECO:0000313" key="5">
    <source>
        <dbReference type="EMBL" id="WZC49289.1"/>
    </source>
</evidence>
<dbReference type="RefSeq" id="WP_341367399.1">
    <property type="nucleotide sequence ID" value="NZ_CP150951.2"/>
</dbReference>
<sequence length="625" mass="68868">MGTTIWSTHFIAMLAYDPGVTHGYEPFLTGISLVVAVLGAGVVNIVFMHTATLAGTLLSGALFGCAVGVMHYVGMYAYLIPGYFDWAAGPKVASVLIGAALGAAAFHRAAYPVTRYCWLSGAVLMALSICALHFVGMGAMTLNLSPLFTVPNQMISDDILVILVFGITVILLAVGFATLSIEIKLEDEAVKKLQYSASHDHLTGIPNRLWLMQWFDQFAMHGAQFNRGVIAIIAIDLDRFKEVNDLRGREAGDHVLRTIASRFDAVCGTHEHIARTGGDEFIAIKTDFEIEEEVLDFGTRLQTVINEPISGKGYTHQLRGSLGVATSLHAGTDLDDLIQKADFAMYRAKEAAETSLCVYNAEMDEQKREKLLLVEDLHNAIKNDEFLLVYQLQQELVTLEPIGCEVLLRWHHPERGLVSPVEFIPIAEETGFIQELGLWVLRTACLEAATWDNALSIAVNVAPQQLIAPSFLEDLSDVLFESGLAPERLELEVTEASVISDQAATLKIIQQIKEMGIAIAMDDFGTGYSSLATLQMFPFDKIKIDRSFVTDIHNNHQRAAIVRATLLLGKSLGIPVLAEGVEQEAELQFLQKEACNYFQGFYFGQPLRREEIRAIRMDRVHSHVA</sequence>
<dbReference type="PANTHER" id="PTHR44757:SF2">
    <property type="entry name" value="BIOFILM ARCHITECTURE MAINTENANCE PROTEIN MBAA"/>
    <property type="match status" value="1"/>
</dbReference>
<proteinExistence type="predicted"/>